<protein>
    <submittedName>
        <fullName evidence="2">Uncharacterized protein</fullName>
    </submittedName>
</protein>
<keyword evidence="3" id="KW-1185">Reference proteome</keyword>
<dbReference type="AlphaFoldDB" id="A0AAV8UY18"/>
<name>A0AAV8UY18_9RHOD</name>
<evidence type="ECO:0000313" key="3">
    <source>
        <dbReference type="Proteomes" id="UP001157974"/>
    </source>
</evidence>
<gene>
    <name evidence="2" type="ORF">NDN08_007506</name>
</gene>
<accession>A0AAV8UY18</accession>
<evidence type="ECO:0000313" key="2">
    <source>
        <dbReference type="EMBL" id="KAJ8907394.1"/>
    </source>
</evidence>
<feature type="region of interest" description="Disordered" evidence="1">
    <location>
        <begin position="209"/>
        <end position="228"/>
    </location>
</feature>
<proteinExistence type="predicted"/>
<dbReference type="Proteomes" id="UP001157974">
    <property type="component" value="Unassembled WGS sequence"/>
</dbReference>
<reference evidence="2 3" key="1">
    <citation type="journal article" date="2023" name="Nat. Commun.">
        <title>Origin of minicircular mitochondrial genomes in red algae.</title>
        <authorList>
            <person name="Lee Y."/>
            <person name="Cho C.H."/>
            <person name="Lee Y.M."/>
            <person name="Park S.I."/>
            <person name="Yang J.H."/>
            <person name="West J.A."/>
            <person name="Bhattacharya D."/>
            <person name="Yoon H.S."/>
        </authorList>
    </citation>
    <scope>NUCLEOTIDE SEQUENCE [LARGE SCALE GENOMIC DNA]</scope>
    <source>
        <strain evidence="2 3">CCMP1338</strain>
        <tissue evidence="2">Whole cell</tissue>
    </source>
</reference>
<dbReference type="EMBL" id="JAMWBK010000002">
    <property type="protein sequence ID" value="KAJ8907394.1"/>
    <property type="molecule type" value="Genomic_DNA"/>
</dbReference>
<evidence type="ECO:0000256" key="1">
    <source>
        <dbReference type="SAM" id="MobiDB-lite"/>
    </source>
</evidence>
<organism evidence="2 3">
    <name type="scientific">Rhodosorus marinus</name>
    <dbReference type="NCBI Taxonomy" id="101924"/>
    <lineage>
        <taxon>Eukaryota</taxon>
        <taxon>Rhodophyta</taxon>
        <taxon>Stylonematophyceae</taxon>
        <taxon>Stylonematales</taxon>
        <taxon>Stylonemataceae</taxon>
        <taxon>Rhodosorus</taxon>
    </lineage>
</organism>
<sequence length="228" mass="25227">MKELGFGGEVRRVATAVVLLSCVLFGKDRADRFDWKARGVGNYLGGYFVQRTRRERPNGAGSVDAESPRVVLVGSAVDREGMGLFSSCCGRGDADAVHIGNEHLSKTRKEDGNLRERQDKEGLGFLQTENGTKREPYTALQKRQRLDVVVEKGYPGVTVREERSGEESLGKYEAIKKWAGAIDESQLSSLEVRPDEIKNIEDVVYVEKSGAVAPPTDADRVPQRSHFK</sequence>
<comment type="caution">
    <text evidence="2">The sequence shown here is derived from an EMBL/GenBank/DDBJ whole genome shotgun (WGS) entry which is preliminary data.</text>
</comment>